<dbReference type="KEGG" id="sman:C12CBH8_04060"/>
<dbReference type="GO" id="GO:0045892">
    <property type="term" value="P:negative regulation of DNA-templated transcription"/>
    <property type="evidence" value="ECO:0007669"/>
    <property type="project" value="TreeGrafter"/>
</dbReference>
<evidence type="ECO:0000313" key="10">
    <source>
        <dbReference type="Proteomes" id="UP000593890"/>
    </source>
</evidence>
<dbReference type="InterPro" id="IPR002481">
    <property type="entry name" value="FUR"/>
</dbReference>
<dbReference type="InterPro" id="IPR036390">
    <property type="entry name" value="WH_DNA-bd_sf"/>
</dbReference>
<evidence type="ECO:0000256" key="2">
    <source>
        <dbReference type="ARBA" id="ARBA00022491"/>
    </source>
</evidence>
<feature type="binding site" evidence="7">
    <location>
        <position position="123"/>
    </location>
    <ligand>
        <name>Zn(2+)</name>
        <dbReference type="ChEBI" id="CHEBI:29105"/>
    </ligand>
</feature>
<evidence type="ECO:0000256" key="3">
    <source>
        <dbReference type="ARBA" id="ARBA00022833"/>
    </source>
</evidence>
<feature type="binding site" evidence="7">
    <location>
        <position position="126"/>
    </location>
    <ligand>
        <name>Zn(2+)</name>
        <dbReference type="ChEBI" id="CHEBI:29105"/>
    </ligand>
</feature>
<keyword evidence="7" id="KW-0479">Metal-binding</keyword>
<comment type="cofactor">
    <cofactor evidence="7">
        <name>Zn(2+)</name>
        <dbReference type="ChEBI" id="CHEBI:29105"/>
    </cofactor>
    <text evidence="7">Binds 1 zinc ion per subunit.</text>
</comment>
<keyword evidence="2" id="KW-0678">Repressor</keyword>
<proteinExistence type="inferred from homology"/>
<dbReference type="GO" id="GO:0000976">
    <property type="term" value="F:transcription cis-regulatory region binding"/>
    <property type="evidence" value="ECO:0007669"/>
    <property type="project" value="TreeGrafter"/>
</dbReference>
<keyword evidence="5" id="KW-0238">DNA-binding</keyword>
<feature type="binding site" evidence="7">
    <location>
        <position position="86"/>
    </location>
    <ligand>
        <name>Zn(2+)</name>
        <dbReference type="ChEBI" id="CHEBI:29105"/>
    </ligand>
</feature>
<reference evidence="10" key="1">
    <citation type="submission" date="2020-07" db="EMBL/GenBank/DDBJ databases">
        <title>Complete genome sequencing of Clostridia bacterium strain 12CBH8.</title>
        <authorList>
            <person name="Sakamoto M."/>
            <person name="Murakami T."/>
            <person name="Mori H."/>
        </authorList>
    </citation>
    <scope>NUCLEOTIDE SEQUENCE [LARGE SCALE GENOMIC DNA]</scope>
    <source>
        <strain evidence="10">12CBH8</strain>
    </source>
</reference>
<dbReference type="CDD" id="cd07153">
    <property type="entry name" value="Fur_like"/>
    <property type="match status" value="1"/>
</dbReference>
<keyword evidence="4" id="KW-0805">Transcription regulation</keyword>
<dbReference type="EMBL" id="AP023321">
    <property type="protein sequence ID" value="BCI59767.1"/>
    <property type="molecule type" value="Genomic_DNA"/>
</dbReference>
<feature type="binding site" evidence="8">
    <location>
        <position position="77"/>
    </location>
    <ligand>
        <name>Fe cation</name>
        <dbReference type="ChEBI" id="CHEBI:24875"/>
    </ligand>
</feature>
<accession>A0A7I8CZ62</accession>
<keyword evidence="6" id="KW-0804">Transcription</keyword>
<dbReference type="RefSeq" id="WP_090265717.1">
    <property type="nucleotide sequence ID" value="NZ_AP023321.1"/>
</dbReference>
<evidence type="ECO:0000256" key="7">
    <source>
        <dbReference type="PIRSR" id="PIRSR602481-1"/>
    </source>
</evidence>
<dbReference type="GO" id="GO:1900376">
    <property type="term" value="P:regulation of secondary metabolite biosynthetic process"/>
    <property type="evidence" value="ECO:0007669"/>
    <property type="project" value="TreeGrafter"/>
</dbReference>
<dbReference type="PANTHER" id="PTHR33202:SF19">
    <property type="entry name" value="FERRIC UPTAKE REGULATION PROTEIN"/>
    <property type="match status" value="1"/>
</dbReference>
<gene>
    <name evidence="9" type="ORF">C12CBH8_04060</name>
</gene>
<dbReference type="Proteomes" id="UP000593890">
    <property type="component" value="Chromosome"/>
</dbReference>
<name>A0A7I8CZ62_9FIRM</name>
<evidence type="ECO:0000256" key="1">
    <source>
        <dbReference type="ARBA" id="ARBA00007957"/>
    </source>
</evidence>
<evidence type="ECO:0000256" key="4">
    <source>
        <dbReference type="ARBA" id="ARBA00023015"/>
    </source>
</evidence>
<keyword evidence="3 7" id="KW-0862">Zinc</keyword>
<feature type="binding site" evidence="8">
    <location>
        <position position="115"/>
    </location>
    <ligand>
        <name>Fe cation</name>
        <dbReference type="ChEBI" id="CHEBI:24875"/>
    </ligand>
</feature>
<dbReference type="InterPro" id="IPR036388">
    <property type="entry name" value="WH-like_DNA-bd_sf"/>
</dbReference>
<keyword evidence="8" id="KW-0408">Iron</keyword>
<dbReference type="PANTHER" id="PTHR33202">
    <property type="entry name" value="ZINC UPTAKE REGULATION PROTEIN"/>
    <property type="match status" value="1"/>
</dbReference>
<evidence type="ECO:0000313" key="9">
    <source>
        <dbReference type="EMBL" id="BCI59767.1"/>
    </source>
</evidence>
<sequence length="139" mass="15554">MASTRNTKQKKIILSILKNAERPMSAGEIHALALASCPSMAITTVYRNLEAMADRHEVVCHRLSDNQVSYELGQGAHSHYLVCLGCNRLIPLHQCPLHGLEQKVLEETGFQVSSHHVELFGYCSKCRAKKEQQSPNKQD</sequence>
<evidence type="ECO:0000256" key="8">
    <source>
        <dbReference type="PIRSR" id="PIRSR602481-2"/>
    </source>
</evidence>
<keyword evidence="10" id="KW-1185">Reference proteome</keyword>
<dbReference type="GO" id="GO:0008270">
    <property type="term" value="F:zinc ion binding"/>
    <property type="evidence" value="ECO:0007669"/>
    <property type="project" value="TreeGrafter"/>
</dbReference>
<evidence type="ECO:0000256" key="5">
    <source>
        <dbReference type="ARBA" id="ARBA00023125"/>
    </source>
</evidence>
<dbReference type="InterPro" id="IPR043135">
    <property type="entry name" value="Fur_C"/>
</dbReference>
<protein>
    <submittedName>
        <fullName evidence="9">Transcriptional repressor</fullName>
    </submittedName>
</protein>
<evidence type="ECO:0000256" key="6">
    <source>
        <dbReference type="ARBA" id="ARBA00023163"/>
    </source>
</evidence>
<dbReference type="GO" id="GO:0003700">
    <property type="term" value="F:DNA-binding transcription factor activity"/>
    <property type="evidence" value="ECO:0007669"/>
    <property type="project" value="InterPro"/>
</dbReference>
<organism evidence="9 10">
    <name type="scientific">Solibaculum mannosilyticum</name>
    <dbReference type="NCBI Taxonomy" id="2780922"/>
    <lineage>
        <taxon>Bacteria</taxon>
        <taxon>Bacillati</taxon>
        <taxon>Bacillota</taxon>
        <taxon>Clostridia</taxon>
        <taxon>Eubacteriales</taxon>
        <taxon>Oscillospiraceae</taxon>
        <taxon>Solibaculum</taxon>
    </lineage>
</organism>
<dbReference type="AlphaFoldDB" id="A0A7I8CZ62"/>
<dbReference type="Gene3D" id="3.30.1490.190">
    <property type="match status" value="1"/>
</dbReference>
<feature type="binding site" evidence="7">
    <location>
        <position position="83"/>
    </location>
    <ligand>
        <name>Zn(2+)</name>
        <dbReference type="ChEBI" id="CHEBI:29105"/>
    </ligand>
</feature>
<dbReference type="SUPFAM" id="SSF46785">
    <property type="entry name" value="Winged helix' DNA-binding domain"/>
    <property type="match status" value="1"/>
</dbReference>
<dbReference type="Pfam" id="PF01475">
    <property type="entry name" value="FUR"/>
    <property type="match status" value="1"/>
</dbReference>
<dbReference type="Gene3D" id="1.10.10.10">
    <property type="entry name" value="Winged helix-like DNA-binding domain superfamily/Winged helix DNA-binding domain"/>
    <property type="match status" value="1"/>
</dbReference>
<comment type="similarity">
    <text evidence="1">Belongs to the Fur family.</text>
</comment>
<comment type="cofactor">
    <cofactor evidence="8">
        <name>Mn(2+)</name>
        <dbReference type="ChEBI" id="CHEBI:29035"/>
    </cofactor>
    <cofactor evidence="8">
        <name>Fe(2+)</name>
        <dbReference type="ChEBI" id="CHEBI:29033"/>
    </cofactor>
    <text evidence="8">Binds 1 Mn(2+) or Fe(2+) ion per subunit.</text>
</comment>